<evidence type="ECO:0000256" key="1">
    <source>
        <dbReference type="SAM" id="MobiDB-lite"/>
    </source>
</evidence>
<feature type="region of interest" description="Disordered" evidence="1">
    <location>
        <begin position="124"/>
        <end position="144"/>
    </location>
</feature>
<accession>A0A426X174</accession>
<evidence type="ECO:0000313" key="2">
    <source>
        <dbReference type="EMBL" id="RRT33229.1"/>
    </source>
</evidence>
<comment type="caution">
    <text evidence="2">The sequence shown here is derived from an EMBL/GenBank/DDBJ whole genome shotgun (WGS) entry which is preliminary data.</text>
</comment>
<organism evidence="2 3">
    <name type="scientific">Ensete ventricosum</name>
    <name type="common">Abyssinian banana</name>
    <name type="synonym">Musa ensete</name>
    <dbReference type="NCBI Taxonomy" id="4639"/>
    <lineage>
        <taxon>Eukaryota</taxon>
        <taxon>Viridiplantae</taxon>
        <taxon>Streptophyta</taxon>
        <taxon>Embryophyta</taxon>
        <taxon>Tracheophyta</taxon>
        <taxon>Spermatophyta</taxon>
        <taxon>Magnoliopsida</taxon>
        <taxon>Liliopsida</taxon>
        <taxon>Zingiberales</taxon>
        <taxon>Musaceae</taxon>
        <taxon>Ensete</taxon>
    </lineage>
</organism>
<dbReference type="EMBL" id="AMZH03029586">
    <property type="protein sequence ID" value="RRT33229.1"/>
    <property type="molecule type" value="Genomic_DNA"/>
</dbReference>
<evidence type="ECO:0000313" key="3">
    <source>
        <dbReference type="Proteomes" id="UP000287651"/>
    </source>
</evidence>
<reference evidence="2 3" key="1">
    <citation type="journal article" date="2014" name="Agronomy (Basel)">
        <title>A Draft Genome Sequence for Ensete ventricosum, the Drought-Tolerant Tree Against Hunger.</title>
        <authorList>
            <person name="Harrison J."/>
            <person name="Moore K.A."/>
            <person name="Paszkiewicz K."/>
            <person name="Jones T."/>
            <person name="Grant M."/>
            <person name="Ambacheew D."/>
            <person name="Muzemil S."/>
            <person name="Studholme D.J."/>
        </authorList>
    </citation>
    <scope>NUCLEOTIDE SEQUENCE [LARGE SCALE GENOMIC DNA]</scope>
</reference>
<proteinExistence type="predicted"/>
<sequence length="144" mass="14852">MQAAPLWVPPLCGLTAAKQPLVGWPLATGGASARRRPSCWRRACSRLPSCGLLPLRLATPCRGPSRSRLALAASLAVGGRPYMGAGRGWPALHGGLVVAGRPSSSLPSLRKCSKTAEIVYPCIPNPDGEDEGGQASSSLAISTL</sequence>
<name>A0A426X174_ENSVE</name>
<feature type="compositionally biased region" description="Polar residues" evidence="1">
    <location>
        <begin position="134"/>
        <end position="144"/>
    </location>
</feature>
<gene>
    <name evidence="2" type="ORF">B296_00044137</name>
</gene>
<dbReference type="AlphaFoldDB" id="A0A426X174"/>
<dbReference type="Proteomes" id="UP000287651">
    <property type="component" value="Unassembled WGS sequence"/>
</dbReference>
<protein>
    <submittedName>
        <fullName evidence="2">Uncharacterized protein</fullName>
    </submittedName>
</protein>